<name>A0ABS1WS82_9GAMM</name>
<dbReference type="EMBL" id="JAEVLS010000001">
    <property type="protein sequence ID" value="MBM0103843.1"/>
    <property type="molecule type" value="Genomic_DNA"/>
</dbReference>
<evidence type="ECO:0000313" key="3">
    <source>
        <dbReference type="Proteomes" id="UP000661077"/>
    </source>
</evidence>
<dbReference type="PANTHER" id="PTHR48207:SF3">
    <property type="entry name" value="SUCCINATE--HYDROXYMETHYLGLUTARATE COA-TRANSFERASE"/>
    <property type="match status" value="1"/>
</dbReference>
<dbReference type="InterPro" id="IPR023606">
    <property type="entry name" value="CoA-Trfase_III_dom_1_sf"/>
</dbReference>
<evidence type="ECO:0000256" key="1">
    <source>
        <dbReference type="ARBA" id="ARBA00022679"/>
    </source>
</evidence>
<protein>
    <submittedName>
        <fullName evidence="2">CoA transferase</fullName>
    </submittedName>
</protein>
<keyword evidence="3" id="KW-1185">Reference proteome</keyword>
<dbReference type="PANTHER" id="PTHR48207">
    <property type="entry name" value="SUCCINATE--HYDROXYMETHYLGLUTARATE COA-TRANSFERASE"/>
    <property type="match status" value="1"/>
</dbReference>
<organism evidence="2 3">
    <name type="scientific">Steroidobacter gossypii</name>
    <dbReference type="NCBI Taxonomy" id="2805490"/>
    <lineage>
        <taxon>Bacteria</taxon>
        <taxon>Pseudomonadati</taxon>
        <taxon>Pseudomonadota</taxon>
        <taxon>Gammaproteobacteria</taxon>
        <taxon>Steroidobacterales</taxon>
        <taxon>Steroidobacteraceae</taxon>
        <taxon>Steroidobacter</taxon>
    </lineage>
</organism>
<dbReference type="Proteomes" id="UP000661077">
    <property type="component" value="Unassembled WGS sequence"/>
</dbReference>
<dbReference type="InterPro" id="IPR003673">
    <property type="entry name" value="CoA-Trfase_fam_III"/>
</dbReference>
<dbReference type="Gene3D" id="3.40.50.10540">
    <property type="entry name" value="Crotonobetainyl-coa:carnitine coa-transferase, domain 1"/>
    <property type="match status" value="1"/>
</dbReference>
<dbReference type="SUPFAM" id="SSF89796">
    <property type="entry name" value="CoA-transferase family III (CaiB/BaiF)"/>
    <property type="match status" value="1"/>
</dbReference>
<evidence type="ECO:0000313" key="2">
    <source>
        <dbReference type="EMBL" id="MBM0103843.1"/>
    </source>
</evidence>
<comment type="caution">
    <text evidence="2">The sequence shown here is derived from an EMBL/GenBank/DDBJ whole genome shotgun (WGS) entry which is preliminary data.</text>
</comment>
<dbReference type="Gene3D" id="3.30.1540.10">
    <property type="entry name" value="formyl-coa transferase, domain 3"/>
    <property type="match status" value="1"/>
</dbReference>
<dbReference type="InterPro" id="IPR050483">
    <property type="entry name" value="CoA-transferase_III_domain"/>
</dbReference>
<sequence>MKPESSSSHPASSGALSHIRVLDMSRVLAGPWCGQILADLGAEVVKIERPRVGDDTRSWGPPYLKDRDGKDTKESAYFLGANRGKKSVTLDISKPAGQEVARRLAARADVLIENYKAGDLARYNLGYEQLKTLNPGLIYCSITGFGQTGPMRQVAGYDFIIQAMGGLMSITGEKDDLPGGGPQKVGVAVADITTGMYSTVAILAAIVHRSLTGVGQYIDMALLDSQVAMIANMNMNYLISGRAPKRMGNAHANIVPYQVFDASDGQFVVAVGNDGQFAKLCEAAGQTFHQDARFLRNDDRVRNRDVLVPMLAAVLKQKTVAEWIALFEPLGIPVGGINNLAQVFEHPQVVSRGMKLDLPHPQAGRVPMVANPIKMSGTPLRYQSAPPLLGQHTREVLADAGLTDSEIEELQRSGIV</sequence>
<keyword evidence="1 2" id="KW-0808">Transferase</keyword>
<accession>A0ABS1WS82</accession>
<dbReference type="GO" id="GO:0016740">
    <property type="term" value="F:transferase activity"/>
    <property type="evidence" value="ECO:0007669"/>
    <property type="project" value="UniProtKB-KW"/>
</dbReference>
<dbReference type="RefSeq" id="WP_203165797.1">
    <property type="nucleotide sequence ID" value="NZ_JAEVLS010000001.1"/>
</dbReference>
<dbReference type="Pfam" id="PF02515">
    <property type="entry name" value="CoA_transf_3"/>
    <property type="match status" value="1"/>
</dbReference>
<dbReference type="InterPro" id="IPR044855">
    <property type="entry name" value="CoA-Trfase_III_dom3_sf"/>
</dbReference>
<proteinExistence type="predicted"/>
<reference evidence="2 3" key="1">
    <citation type="journal article" date="2021" name="Int. J. Syst. Evol. Microbiol.">
        <title>Steroidobacter gossypii sp. nov., isolated from soil of cotton cropping field.</title>
        <authorList>
            <person name="Huang R."/>
            <person name="Yang S."/>
            <person name="Zhen C."/>
            <person name="Liu W."/>
        </authorList>
    </citation>
    <scope>NUCLEOTIDE SEQUENCE [LARGE SCALE GENOMIC DNA]</scope>
    <source>
        <strain evidence="2 3">S1-65</strain>
    </source>
</reference>
<gene>
    <name evidence="2" type="ORF">JM946_03770</name>
</gene>